<feature type="transmembrane region" description="Helical" evidence="4">
    <location>
        <begin position="154"/>
        <end position="174"/>
    </location>
</feature>
<dbReference type="Gene3D" id="1.20.1250.20">
    <property type="entry name" value="MFS general substrate transporter like domains"/>
    <property type="match status" value="1"/>
</dbReference>
<organism evidence="6 7">
    <name type="scientific">Rhizobium leguminosarum</name>
    <dbReference type="NCBI Taxonomy" id="384"/>
    <lineage>
        <taxon>Bacteria</taxon>
        <taxon>Pseudomonadati</taxon>
        <taxon>Pseudomonadota</taxon>
        <taxon>Alphaproteobacteria</taxon>
        <taxon>Hyphomicrobiales</taxon>
        <taxon>Rhizobiaceae</taxon>
        <taxon>Rhizobium/Agrobacterium group</taxon>
        <taxon>Rhizobium</taxon>
    </lineage>
</organism>
<feature type="transmembrane region" description="Helical" evidence="4">
    <location>
        <begin position="264"/>
        <end position="284"/>
    </location>
</feature>
<sequence>MATTEYPALERTPPRFKLELAAALSGVIVYTCANGFMTGGLGVAGRQLGLGDVEVGLILGLGAFVGVIAAPGWGYASELWSRRKLMLLAVPMVALGPAIMVVVTGQFVMLSAAVAGIILGAARLIQAVFGAALIPVAQGYVADITQPSQRVRGMGGLSAAISFGTLSGSALLWLTGRLGATSGFAIISALGILACLIVLAYLPRSRPRPALPREETTLPLADIWPYLMITLVGFTCYTTVPPIFALRLMDRFGMDGGTATAQTGLVLTVGVVAVCLAQVLITLWNFKNPRLMLRTGSVGIFVGLAMLLFARDILAMCVSMIVIGFAVGFLAPAVLGAISLIGGRGAQGKIGGINMAARGLGSAIGPVLGTTLYQANHDAPIWGSLALVMGVFLLTFISGDTRAAAS</sequence>
<dbReference type="PANTHER" id="PTHR23546:SF1">
    <property type="entry name" value="MEMBRANE PROTEIN"/>
    <property type="match status" value="1"/>
</dbReference>
<evidence type="ECO:0000256" key="1">
    <source>
        <dbReference type="ARBA" id="ARBA00022692"/>
    </source>
</evidence>
<dbReference type="SUPFAM" id="SSF103473">
    <property type="entry name" value="MFS general substrate transporter"/>
    <property type="match status" value="1"/>
</dbReference>
<dbReference type="RefSeq" id="WP_131705630.1">
    <property type="nucleotide sequence ID" value="NZ_JAAXDU010000013.1"/>
</dbReference>
<protein>
    <submittedName>
        <fullName evidence="6">MFS transporter</fullName>
    </submittedName>
</protein>
<proteinExistence type="predicted"/>
<feature type="transmembrane region" description="Helical" evidence="4">
    <location>
        <begin position="55"/>
        <end position="73"/>
    </location>
</feature>
<feature type="transmembrane region" description="Helical" evidence="4">
    <location>
        <begin position="180"/>
        <end position="202"/>
    </location>
</feature>
<keyword evidence="1 4" id="KW-0812">Transmembrane</keyword>
<feature type="transmembrane region" description="Helical" evidence="4">
    <location>
        <begin position="355"/>
        <end position="373"/>
    </location>
</feature>
<feature type="transmembrane region" description="Helical" evidence="4">
    <location>
        <begin position="223"/>
        <end position="244"/>
    </location>
</feature>
<keyword evidence="2 4" id="KW-1133">Transmembrane helix</keyword>
<evidence type="ECO:0000256" key="3">
    <source>
        <dbReference type="ARBA" id="ARBA00023136"/>
    </source>
</evidence>
<feature type="transmembrane region" description="Helical" evidence="4">
    <location>
        <begin position="20"/>
        <end position="43"/>
    </location>
</feature>
<dbReference type="PANTHER" id="PTHR23546">
    <property type="entry name" value="TRANSPORT PROTEIN"/>
    <property type="match status" value="1"/>
</dbReference>
<dbReference type="InterPro" id="IPR036259">
    <property type="entry name" value="MFS_trans_sf"/>
</dbReference>
<dbReference type="Proteomes" id="UP000471409">
    <property type="component" value="Unassembled WGS sequence"/>
</dbReference>
<evidence type="ECO:0000313" key="6">
    <source>
        <dbReference type="EMBL" id="NEK48523.1"/>
    </source>
</evidence>
<evidence type="ECO:0000313" key="7">
    <source>
        <dbReference type="Proteomes" id="UP000471409"/>
    </source>
</evidence>
<feature type="transmembrane region" description="Helical" evidence="4">
    <location>
        <begin position="321"/>
        <end position="343"/>
    </location>
</feature>
<feature type="domain" description="Major facilitator superfamily (MFS) profile" evidence="5">
    <location>
        <begin position="19"/>
        <end position="402"/>
    </location>
</feature>
<dbReference type="PROSITE" id="PS50850">
    <property type="entry name" value="MFS"/>
    <property type="match status" value="1"/>
</dbReference>
<gene>
    <name evidence="6" type="ORF">GUK36_03670</name>
</gene>
<feature type="transmembrane region" description="Helical" evidence="4">
    <location>
        <begin position="291"/>
        <end position="309"/>
    </location>
</feature>
<dbReference type="AlphaFoldDB" id="A0A6P0D9G6"/>
<evidence type="ECO:0000256" key="2">
    <source>
        <dbReference type="ARBA" id="ARBA00022989"/>
    </source>
</evidence>
<comment type="caution">
    <text evidence="6">The sequence shown here is derived from an EMBL/GenBank/DDBJ whole genome shotgun (WGS) entry which is preliminary data.</text>
</comment>
<keyword evidence="3 4" id="KW-0472">Membrane</keyword>
<feature type="transmembrane region" description="Helical" evidence="4">
    <location>
        <begin position="379"/>
        <end position="397"/>
    </location>
</feature>
<dbReference type="Pfam" id="PF07690">
    <property type="entry name" value="MFS_1"/>
    <property type="match status" value="1"/>
</dbReference>
<dbReference type="GO" id="GO:0022857">
    <property type="term" value="F:transmembrane transporter activity"/>
    <property type="evidence" value="ECO:0007669"/>
    <property type="project" value="InterPro"/>
</dbReference>
<evidence type="ECO:0000259" key="5">
    <source>
        <dbReference type="PROSITE" id="PS50850"/>
    </source>
</evidence>
<evidence type="ECO:0000256" key="4">
    <source>
        <dbReference type="SAM" id="Phobius"/>
    </source>
</evidence>
<feature type="transmembrane region" description="Helical" evidence="4">
    <location>
        <begin position="124"/>
        <end position="142"/>
    </location>
</feature>
<dbReference type="EMBL" id="WXXP01000002">
    <property type="protein sequence ID" value="NEK48523.1"/>
    <property type="molecule type" value="Genomic_DNA"/>
</dbReference>
<reference evidence="6 7" key="1">
    <citation type="submission" date="2020-01" db="EMBL/GenBank/DDBJ databases">
        <title>Rhizobium genotypes associated with high levels of biological nitrogen fixation by grain legumes in a temperate-maritime cropping system.</title>
        <authorList>
            <person name="Maluk M."/>
            <person name="Francesc Ferrando Molina F."/>
            <person name="Lopez Del Egido L."/>
            <person name="Lafos M."/>
            <person name="Langarica-Fuentes A."/>
            <person name="Gebre Yohannes G."/>
            <person name="Young M.W."/>
            <person name="Martin P."/>
            <person name="Gantlett R."/>
            <person name="Kenicer G."/>
            <person name="Hawes C."/>
            <person name="Begg G.S."/>
            <person name="Quilliam R.S."/>
            <person name="Squire G.R."/>
            <person name="Poole P.S."/>
            <person name="Young P.W."/>
            <person name="Iannetta P.M."/>
            <person name="James E.K."/>
        </authorList>
    </citation>
    <scope>NUCLEOTIDE SEQUENCE [LARGE SCALE GENOMIC DNA]</scope>
    <source>
        <strain evidence="6 7">JHI944</strain>
    </source>
</reference>
<feature type="transmembrane region" description="Helical" evidence="4">
    <location>
        <begin position="85"/>
        <end position="118"/>
    </location>
</feature>
<accession>A0A6P0D9G6</accession>
<dbReference type="InterPro" id="IPR020846">
    <property type="entry name" value="MFS_dom"/>
</dbReference>
<name>A0A6P0D9G6_RHILE</name>
<dbReference type="InterPro" id="IPR011701">
    <property type="entry name" value="MFS"/>
</dbReference>